<proteinExistence type="predicted"/>
<reference evidence="2 3" key="1">
    <citation type="submission" date="2019-03" db="EMBL/GenBank/DDBJ databases">
        <authorList>
            <consortium name="Pathogen Informatics"/>
        </authorList>
    </citation>
    <scope>NUCLEOTIDE SEQUENCE [LARGE SCALE GENOMIC DNA]</scope>
    <source>
        <strain evidence="2 3">NCTC12282</strain>
    </source>
</reference>
<dbReference type="GO" id="GO:0016740">
    <property type="term" value="F:transferase activity"/>
    <property type="evidence" value="ECO:0007669"/>
    <property type="project" value="UniProtKB-KW"/>
</dbReference>
<protein>
    <submittedName>
        <fullName evidence="2">Putative formate acetyltransferase 2</fullName>
    </submittedName>
</protein>
<dbReference type="EMBL" id="CAADJA010000002">
    <property type="protein sequence ID" value="VFS51341.1"/>
    <property type="molecule type" value="Genomic_DNA"/>
</dbReference>
<gene>
    <name evidence="2" type="ORF">NCTC12282_04984</name>
</gene>
<name>A0A484ZU76_9GAMM</name>
<dbReference type="Gene3D" id="3.20.70.20">
    <property type="match status" value="1"/>
</dbReference>
<accession>A0A484ZU76</accession>
<organism evidence="2 3">
    <name type="scientific">Budvicia aquatica</name>
    <dbReference type="NCBI Taxonomy" id="82979"/>
    <lineage>
        <taxon>Bacteria</taxon>
        <taxon>Pseudomonadati</taxon>
        <taxon>Pseudomonadota</taxon>
        <taxon>Gammaproteobacteria</taxon>
        <taxon>Enterobacterales</taxon>
        <taxon>Budviciaceae</taxon>
        <taxon>Budvicia</taxon>
    </lineage>
</organism>
<dbReference type="Proteomes" id="UP000373449">
    <property type="component" value="Unassembled WGS sequence"/>
</dbReference>
<keyword evidence="2" id="KW-0808">Transferase</keyword>
<evidence type="ECO:0000259" key="1">
    <source>
        <dbReference type="PROSITE" id="PS51554"/>
    </source>
</evidence>
<dbReference type="PANTHER" id="PTHR43641">
    <property type="entry name" value="FORMATE ACETYLTRANSFERASE 3-RELATED"/>
    <property type="match status" value="1"/>
</dbReference>
<sequence>MIEKGFSNPTDRVIKLKSMIIDAKPYVESERAVLATEAYKENEGLSPILRRAKVVEKIFNNLPITIRDGELVVGAITKNPRSTEICPEFSYDWVEKEFDTMEHRVADPFIITKETAQELHEAFKYWPGKTTSDLASSYMSQETKDSMAKGVFTVGNYFYGGVGHVTVDYGKILEIGFRGVIKQVAEAITKLDRMDPNYIKKEQFYNAVIISYNAAINFAHRYALKPMNWLSKRAIRPVKTNSCKLLKTVVVFLNMGRLISGKPVRRSGLFTACCKLNQADIQSLRAVLTNICIRIWRLTKASPKSLLRN</sequence>
<feature type="domain" description="PFL" evidence="1">
    <location>
        <begin position="11"/>
        <end position="223"/>
    </location>
</feature>
<dbReference type="InterPro" id="IPR004184">
    <property type="entry name" value="PFL_dom"/>
</dbReference>
<dbReference type="Pfam" id="PF02901">
    <property type="entry name" value="PFL-like"/>
    <property type="match status" value="1"/>
</dbReference>
<dbReference type="PANTHER" id="PTHR43641:SF2">
    <property type="entry name" value="DEHYDRATASE YBIW-RELATED"/>
    <property type="match status" value="1"/>
</dbReference>
<evidence type="ECO:0000313" key="3">
    <source>
        <dbReference type="Proteomes" id="UP000373449"/>
    </source>
</evidence>
<evidence type="ECO:0000313" key="2">
    <source>
        <dbReference type="EMBL" id="VFS51341.1"/>
    </source>
</evidence>
<dbReference type="InterPro" id="IPR051215">
    <property type="entry name" value="GRE"/>
</dbReference>
<dbReference type="SUPFAM" id="SSF51998">
    <property type="entry name" value="PFL-like glycyl radical enzymes"/>
    <property type="match status" value="1"/>
</dbReference>
<dbReference type="AlphaFoldDB" id="A0A484ZU76"/>
<dbReference type="GO" id="GO:0005829">
    <property type="term" value="C:cytosol"/>
    <property type="evidence" value="ECO:0007669"/>
    <property type="project" value="TreeGrafter"/>
</dbReference>
<dbReference type="PROSITE" id="PS51554">
    <property type="entry name" value="PFL"/>
    <property type="match status" value="1"/>
</dbReference>